<keyword evidence="6" id="KW-0812">Transmembrane</keyword>
<dbReference type="PANTHER" id="PTHR24296">
    <property type="entry name" value="CYTOCHROME P450"/>
    <property type="match status" value="1"/>
</dbReference>
<comment type="similarity">
    <text evidence="1">Belongs to the cytochrome P450 family.</text>
</comment>
<reference evidence="7" key="1">
    <citation type="journal article" date="2015" name="Nat. Genet.">
        <title>The pineapple genome and the evolution of CAM photosynthesis.</title>
        <authorList>
            <person name="Ming R."/>
            <person name="VanBuren R."/>
            <person name="Wai C.M."/>
            <person name="Tang H."/>
            <person name="Schatz M.C."/>
            <person name="Bowers J.E."/>
            <person name="Lyons E."/>
            <person name="Wang M.L."/>
            <person name="Chen J."/>
            <person name="Biggers E."/>
            <person name="Zhang J."/>
            <person name="Huang L."/>
            <person name="Zhang L."/>
            <person name="Miao W."/>
            <person name="Zhang J."/>
            <person name="Ye Z."/>
            <person name="Miao C."/>
            <person name="Lin Z."/>
            <person name="Wang H."/>
            <person name="Zhou H."/>
            <person name="Yim W.C."/>
            <person name="Priest H.D."/>
            <person name="Zheng C."/>
            <person name="Woodhouse M."/>
            <person name="Edger P.P."/>
            <person name="Guyot R."/>
            <person name="Guo H.B."/>
            <person name="Guo H."/>
            <person name="Zheng G."/>
            <person name="Singh R."/>
            <person name="Sharma A."/>
            <person name="Min X."/>
            <person name="Zheng Y."/>
            <person name="Lee H."/>
            <person name="Gurtowski J."/>
            <person name="Sedlazeck F.J."/>
            <person name="Harkess A."/>
            <person name="McKain M.R."/>
            <person name="Liao Z."/>
            <person name="Fang J."/>
            <person name="Liu J."/>
            <person name="Zhang X."/>
            <person name="Zhang Q."/>
            <person name="Hu W."/>
            <person name="Qin Y."/>
            <person name="Wang K."/>
            <person name="Chen L.Y."/>
            <person name="Shirley N."/>
            <person name="Lin Y.R."/>
            <person name="Liu L.Y."/>
            <person name="Hernandez A.G."/>
            <person name="Wright C.L."/>
            <person name="Bulone V."/>
            <person name="Tuskan G.A."/>
            <person name="Heath K."/>
            <person name="Zee F."/>
            <person name="Moore P.H."/>
            <person name="Sunkar R."/>
            <person name="Leebens-Mack J.H."/>
            <person name="Mockler T."/>
            <person name="Bennetzen J.L."/>
            <person name="Freeling M."/>
            <person name="Sankoff D."/>
            <person name="Paterson A.H."/>
            <person name="Zhu X."/>
            <person name="Yang X."/>
            <person name="Smith J.A."/>
            <person name="Cushman J.C."/>
            <person name="Paull R.E."/>
            <person name="Yu Q."/>
        </authorList>
    </citation>
    <scope>NUCLEOTIDE SEQUENCE [LARGE SCALE GENOMIC DNA]</scope>
    <source>
        <strain evidence="7">cv. F153</strain>
    </source>
</reference>
<dbReference type="InterPro" id="IPR001128">
    <property type="entry name" value="Cyt_P450"/>
</dbReference>
<dbReference type="InterPro" id="IPR002401">
    <property type="entry name" value="Cyt_P450_E_grp-I"/>
</dbReference>
<dbReference type="PRINTS" id="PR00385">
    <property type="entry name" value="P450"/>
</dbReference>
<protein>
    <submittedName>
        <fullName evidence="8">Cytochrome P450 704C1-like</fullName>
    </submittedName>
</protein>
<evidence type="ECO:0000256" key="3">
    <source>
        <dbReference type="ARBA" id="ARBA00023002"/>
    </source>
</evidence>
<dbReference type="GeneID" id="109714052"/>
<feature type="transmembrane region" description="Helical" evidence="6">
    <location>
        <begin position="20"/>
        <end position="41"/>
    </location>
</feature>
<keyword evidence="4 5" id="KW-0408">Iron</keyword>
<evidence type="ECO:0000313" key="8">
    <source>
        <dbReference type="RefSeq" id="XP_020094043.1"/>
    </source>
</evidence>
<evidence type="ECO:0000256" key="6">
    <source>
        <dbReference type="SAM" id="Phobius"/>
    </source>
</evidence>
<sequence length="524" mass="60355">MDDNNNNNSDHCLISCRLATATATATAALGLLVAVLIWGVLRSRRRSGGTKRRYPPAVGTMFHQLYHVRRLHDYHTRLSRRHRTFRLLAPARNQIYTSDPAVVEHILKTNFDNYGKGSYNYINSKELFGDGIFAVDGDKWRQQRKLASFEFSTKVLRDFSGVIFKKNAAKLAHIISQKAETNQSMEIQDLFMKSTMDSIFSIGFGLELDCLNGSNYEGSNFAKAFDDSSEFILLRYVNPFWKMMRFFNLGSEATLKGRIKVVDDFVYKLIHMRVDEILNTTKDSEKKADILSRFVQESRKGSEALDYRYLRDIILNFVIAGKDTTAGSLSWFFYMICKHPEIQEKIYEEVKGATTKTKDDATVEEFLTSIDDEALNKMHYLHATLSETLRLYPSVPLDNKVCFSDDVLPNGYNVRKGDIVFYQPYAMGRMEYLWGKDAEIFRPERWLDESGVFQPESPFKFTAFQAGPRICLGKDFAYRQMKIFAAVLLRFFLFKLADEKAVANYKTMITLHIEQGLNLRAFAR</sequence>
<keyword evidence="2 5" id="KW-0479">Metal-binding</keyword>
<feature type="binding site" description="axial binding residue" evidence="5">
    <location>
        <position position="471"/>
    </location>
    <ligand>
        <name>heme</name>
        <dbReference type="ChEBI" id="CHEBI:30413"/>
    </ligand>
    <ligandPart>
        <name>Fe</name>
        <dbReference type="ChEBI" id="CHEBI:18248"/>
    </ligandPart>
</feature>
<dbReference type="InterPro" id="IPR036396">
    <property type="entry name" value="Cyt_P450_sf"/>
</dbReference>
<dbReference type="GO" id="GO:0005506">
    <property type="term" value="F:iron ion binding"/>
    <property type="evidence" value="ECO:0007669"/>
    <property type="project" value="InterPro"/>
</dbReference>
<keyword evidence="7" id="KW-1185">Reference proteome</keyword>
<dbReference type="Gramene" id="Aco013914.1.mrna1">
    <property type="protein sequence ID" value="Aco013914.1.mrna1"/>
    <property type="gene ID" value="Aco013914.1.path1"/>
</dbReference>
<dbReference type="GO" id="GO:0020037">
    <property type="term" value="F:heme binding"/>
    <property type="evidence" value="ECO:0007669"/>
    <property type="project" value="InterPro"/>
</dbReference>
<keyword evidence="6" id="KW-0472">Membrane</keyword>
<organism evidence="7 8">
    <name type="scientific">Ananas comosus</name>
    <name type="common">Pineapple</name>
    <name type="synonym">Ananas ananas</name>
    <dbReference type="NCBI Taxonomy" id="4615"/>
    <lineage>
        <taxon>Eukaryota</taxon>
        <taxon>Viridiplantae</taxon>
        <taxon>Streptophyta</taxon>
        <taxon>Embryophyta</taxon>
        <taxon>Tracheophyta</taxon>
        <taxon>Spermatophyta</taxon>
        <taxon>Magnoliopsida</taxon>
        <taxon>Liliopsida</taxon>
        <taxon>Poales</taxon>
        <taxon>Bromeliaceae</taxon>
        <taxon>Bromelioideae</taxon>
        <taxon>Ananas</taxon>
    </lineage>
</organism>
<reference evidence="8" key="2">
    <citation type="submission" date="2025-08" db="UniProtKB">
        <authorList>
            <consortium name="RefSeq"/>
        </authorList>
    </citation>
    <scope>IDENTIFICATION</scope>
    <source>
        <tissue evidence="8">Leaf</tissue>
    </source>
</reference>
<dbReference type="Proteomes" id="UP000515123">
    <property type="component" value="Linkage group 8"/>
</dbReference>
<dbReference type="CDD" id="cd11064">
    <property type="entry name" value="CYP86A"/>
    <property type="match status" value="1"/>
</dbReference>
<evidence type="ECO:0000256" key="4">
    <source>
        <dbReference type="ARBA" id="ARBA00023004"/>
    </source>
</evidence>
<evidence type="ECO:0000256" key="2">
    <source>
        <dbReference type="ARBA" id="ARBA00022723"/>
    </source>
</evidence>
<dbReference type="Gene3D" id="1.10.630.10">
    <property type="entry name" value="Cytochrome P450"/>
    <property type="match status" value="1"/>
</dbReference>
<dbReference type="GO" id="GO:0004497">
    <property type="term" value="F:monooxygenase activity"/>
    <property type="evidence" value="ECO:0007669"/>
    <property type="project" value="InterPro"/>
</dbReference>
<evidence type="ECO:0000256" key="5">
    <source>
        <dbReference type="PIRSR" id="PIRSR602401-1"/>
    </source>
</evidence>
<proteinExistence type="inferred from homology"/>
<keyword evidence="5" id="KW-0349">Heme</keyword>
<name>A0A6P5FKU2_ANACO</name>
<dbReference type="Pfam" id="PF00067">
    <property type="entry name" value="p450"/>
    <property type="match status" value="1"/>
</dbReference>
<comment type="cofactor">
    <cofactor evidence="5">
        <name>heme</name>
        <dbReference type="ChEBI" id="CHEBI:30413"/>
    </cofactor>
</comment>
<dbReference type="SUPFAM" id="SSF48264">
    <property type="entry name" value="Cytochrome P450"/>
    <property type="match status" value="1"/>
</dbReference>
<dbReference type="AlphaFoldDB" id="A0A6P5FKU2"/>
<dbReference type="PRINTS" id="PR00463">
    <property type="entry name" value="EP450I"/>
</dbReference>
<evidence type="ECO:0000256" key="1">
    <source>
        <dbReference type="ARBA" id="ARBA00010617"/>
    </source>
</evidence>
<keyword evidence="6" id="KW-1133">Transmembrane helix</keyword>
<evidence type="ECO:0000313" key="7">
    <source>
        <dbReference type="Proteomes" id="UP000515123"/>
    </source>
</evidence>
<accession>A0A6P5FKU2</accession>
<keyword evidence="3" id="KW-0560">Oxidoreductase</keyword>
<dbReference type="GO" id="GO:0016705">
    <property type="term" value="F:oxidoreductase activity, acting on paired donors, with incorporation or reduction of molecular oxygen"/>
    <property type="evidence" value="ECO:0007669"/>
    <property type="project" value="InterPro"/>
</dbReference>
<dbReference type="RefSeq" id="XP_020094043.1">
    <property type="nucleotide sequence ID" value="XM_020238454.1"/>
</dbReference>
<gene>
    <name evidence="8" type="primary">LOC109714052</name>
</gene>
<dbReference type="OrthoDB" id="1470350at2759"/>